<dbReference type="GO" id="GO:0006432">
    <property type="term" value="P:phenylalanyl-tRNA aminoacylation"/>
    <property type="evidence" value="ECO:0007669"/>
    <property type="project" value="UniProtKB-UniRule"/>
</dbReference>
<proteinExistence type="inferred from homology"/>
<dbReference type="InterPro" id="IPR004532">
    <property type="entry name" value="Phe-tRNA-ligase_IIc_bsu_bact"/>
</dbReference>
<evidence type="ECO:0000256" key="2">
    <source>
        <dbReference type="ARBA" id="ARBA00011209"/>
    </source>
</evidence>
<evidence type="ECO:0000256" key="10">
    <source>
        <dbReference type="ARBA" id="ARBA00023146"/>
    </source>
</evidence>
<dbReference type="SMART" id="SM00874">
    <property type="entry name" value="B5"/>
    <property type="match status" value="1"/>
</dbReference>
<dbReference type="InterPro" id="IPR005146">
    <property type="entry name" value="B3/B4_tRNA-bd"/>
</dbReference>
<dbReference type="Gene3D" id="3.30.70.380">
    <property type="entry name" value="Ferrodoxin-fold anticodon-binding domain"/>
    <property type="match status" value="1"/>
</dbReference>
<dbReference type="Proteomes" id="UP000317093">
    <property type="component" value="Chromosome"/>
</dbReference>
<dbReference type="GO" id="GO:0000287">
    <property type="term" value="F:magnesium ion binding"/>
    <property type="evidence" value="ECO:0007669"/>
    <property type="project" value="UniProtKB-UniRule"/>
</dbReference>
<keyword evidence="16" id="KW-1185">Reference proteome</keyword>
<keyword evidence="3 12" id="KW-0963">Cytoplasm</keyword>
<dbReference type="NCBIfam" id="TIGR00472">
    <property type="entry name" value="pheT_bact"/>
    <property type="match status" value="1"/>
</dbReference>
<feature type="domain" description="FDX-ACB" evidence="13">
    <location>
        <begin position="579"/>
        <end position="672"/>
    </location>
</feature>
<feature type="binding site" evidence="12">
    <location>
        <position position="346"/>
    </location>
    <ligand>
        <name>Mg(2+)</name>
        <dbReference type="ChEBI" id="CHEBI:18420"/>
        <note>shared with alpha subunit</note>
    </ligand>
</feature>
<dbReference type="Gene3D" id="3.30.56.10">
    <property type="match status" value="2"/>
</dbReference>
<dbReference type="GO" id="GO:0005524">
    <property type="term" value="F:ATP binding"/>
    <property type="evidence" value="ECO:0007669"/>
    <property type="project" value="UniProtKB-UniRule"/>
</dbReference>
<dbReference type="Pfam" id="PF03484">
    <property type="entry name" value="B5"/>
    <property type="match status" value="1"/>
</dbReference>
<gene>
    <name evidence="12 15" type="primary">pheT</name>
    <name evidence="15" type="ORF">Pan216_03020</name>
</gene>
<keyword evidence="8 12" id="KW-0460">Magnesium</keyword>
<accession>A0A518AXN4</accession>
<evidence type="ECO:0000256" key="9">
    <source>
        <dbReference type="ARBA" id="ARBA00022917"/>
    </source>
</evidence>
<evidence type="ECO:0000256" key="1">
    <source>
        <dbReference type="ARBA" id="ARBA00008653"/>
    </source>
</evidence>
<feature type="binding site" evidence="12">
    <location>
        <position position="352"/>
    </location>
    <ligand>
        <name>Mg(2+)</name>
        <dbReference type="ChEBI" id="CHEBI:18420"/>
        <note>shared with alpha subunit</note>
    </ligand>
</feature>
<evidence type="ECO:0000259" key="14">
    <source>
        <dbReference type="PROSITE" id="PS51483"/>
    </source>
</evidence>
<dbReference type="SMART" id="SM00873">
    <property type="entry name" value="B3_4"/>
    <property type="match status" value="1"/>
</dbReference>
<feature type="binding site" evidence="12">
    <location>
        <position position="355"/>
    </location>
    <ligand>
        <name>Mg(2+)</name>
        <dbReference type="ChEBI" id="CHEBI:18420"/>
        <note>shared with alpha subunit</note>
    </ligand>
</feature>
<keyword evidence="7 12" id="KW-0067">ATP-binding</keyword>
<name>A0A518AXN4_9BACT</name>
<dbReference type="RefSeq" id="WP_145253807.1">
    <property type="nucleotide sequence ID" value="NZ_CP036279.1"/>
</dbReference>
<dbReference type="PROSITE" id="PS51483">
    <property type="entry name" value="B5"/>
    <property type="match status" value="1"/>
</dbReference>
<keyword evidence="4 12" id="KW-0436">Ligase</keyword>
<feature type="binding site" evidence="12">
    <location>
        <position position="356"/>
    </location>
    <ligand>
        <name>Mg(2+)</name>
        <dbReference type="ChEBI" id="CHEBI:18420"/>
        <note>shared with alpha subunit</note>
    </ligand>
</feature>
<evidence type="ECO:0000313" key="16">
    <source>
        <dbReference type="Proteomes" id="UP000317093"/>
    </source>
</evidence>
<dbReference type="InterPro" id="IPR005147">
    <property type="entry name" value="tRNA_synthase_B5-dom"/>
</dbReference>
<keyword evidence="5 12" id="KW-0479">Metal-binding</keyword>
<dbReference type="OrthoDB" id="9805455at2"/>
<keyword evidence="6 12" id="KW-0547">Nucleotide-binding</keyword>
<dbReference type="Gene3D" id="3.30.930.10">
    <property type="entry name" value="Bira Bifunctional Protein, Domain 2"/>
    <property type="match status" value="1"/>
</dbReference>
<dbReference type="Pfam" id="PF17759">
    <property type="entry name" value="tRNA_synthFbeta"/>
    <property type="match status" value="1"/>
</dbReference>
<evidence type="ECO:0000256" key="4">
    <source>
        <dbReference type="ARBA" id="ARBA00022598"/>
    </source>
</evidence>
<evidence type="ECO:0000256" key="8">
    <source>
        <dbReference type="ARBA" id="ARBA00022842"/>
    </source>
</evidence>
<reference evidence="15 16" key="1">
    <citation type="submission" date="2019-02" db="EMBL/GenBank/DDBJ databases">
        <title>Deep-cultivation of Planctomycetes and their phenomic and genomic characterization uncovers novel biology.</title>
        <authorList>
            <person name="Wiegand S."/>
            <person name="Jogler M."/>
            <person name="Boedeker C."/>
            <person name="Pinto D."/>
            <person name="Vollmers J."/>
            <person name="Rivas-Marin E."/>
            <person name="Kohn T."/>
            <person name="Peeters S.H."/>
            <person name="Heuer A."/>
            <person name="Rast P."/>
            <person name="Oberbeckmann S."/>
            <person name="Bunk B."/>
            <person name="Jeske O."/>
            <person name="Meyerdierks A."/>
            <person name="Storesund J.E."/>
            <person name="Kallscheuer N."/>
            <person name="Luecker S."/>
            <person name="Lage O.M."/>
            <person name="Pohl T."/>
            <person name="Merkel B.J."/>
            <person name="Hornburger P."/>
            <person name="Mueller R.-W."/>
            <person name="Bruemmer F."/>
            <person name="Labrenz M."/>
            <person name="Spormann A.M."/>
            <person name="Op den Camp H."/>
            <person name="Overmann J."/>
            <person name="Amann R."/>
            <person name="Jetten M.S.M."/>
            <person name="Mascher T."/>
            <person name="Medema M.H."/>
            <person name="Devos D.P."/>
            <person name="Kaster A.-K."/>
            <person name="Ovreas L."/>
            <person name="Rohde M."/>
            <person name="Galperin M.Y."/>
            <person name="Jogler C."/>
        </authorList>
    </citation>
    <scope>NUCLEOTIDE SEQUENCE [LARGE SCALE GENOMIC DNA]</scope>
    <source>
        <strain evidence="15 16">Pan216</strain>
    </source>
</reference>
<dbReference type="EC" id="6.1.1.20" evidence="12"/>
<dbReference type="EMBL" id="CP036279">
    <property type="protein sequence ID" value="QDU59474.1"/>
    <property type="molecule type" value="Genomic_DNA"/>
</dbReference>
<evidence type="ECO:0000256" key="11">
    <source>
        <dbReference type="ARBA" id="ARBA00049255"/>
    </source>
</evidence>
<dbReference type="InterPro" id="IPR009061">
    <property type="entry name" value="DNA-bd_dom_put_sf"/>
</dbReference>
<dbReference type="GO" id="GO:0003723">
    <property type="term" value="F:RNA binding"/>
    <property type="evidence" value="ECO:0007669"/>
    <property type="project" value="InterPro"/>
</dbReference>
<sequence>MIVSWNWLKQYVRLDMSIETLVDRLMMSGLNLEGIEEVDGDFAIDLEVTSNRPDCLGHLGVAREVAVLFGKELLFPDTSFDESKTSVEDLTSVSIEGNAHDWCPRYRARVIEGVTIAPSPTWMQRHLRSLGLKPINNVVDITNYVLLECGQPLHAFDYDRLADHRIVVRPAKEREPFVGIVDKERTFQLSPKMGVIADAEKAIALAGVMGGAETEVHEGTTNILLETAEFAPMWVRHASRALDLSSDSSYRFERKIDPEGVAWASDRACHLLQELAGGKVAKGFIHLGTEETERPTISLRVARLPKVLGIEVAEDDAARILGDLGMEIESRDDGVIAGKPPSFRRDLTREIDLIEEVGRIYGYDSIPEDRAIPLAIEPRRSDERVMKILRDQLVGFGYCETVTFSFTDAATVQSIRPWSTEEPLLVKHSSRKQENRLRQSLLPNLLSVARVNEARGCEDIHLFESAQIYLPGSGDALPEEPVAVGLMTTYNFFSVRGHLEQLFTRLRLGVSFKPREVVGFRMGEGAEMILDGKRIGVIGHIADEIRDGIDLRGQVVGAELQVAPLIDAARLVAHVTPLPDQPSMQRDLSIVLDEVVAWSDLEGTVRATAGPLLEDLRYVDIYRGKPIEKGKKSVMFRMTFRSPERTLTRDEVDGYQSAVIDALTSKFGGELRA</sequence>
<dbReference type="InterPro" id="IPR005121">
    <property type="entry name" value="Fdx_antiC-bd"/>
</dbReference>
<dbReference type="SUPFAM" id="SSF46955">
    <property type="entry name" value="Putative DNA-binding domain"/>
    <property type="match status" value="2"/>
</dbReference>
<dbReference type="Pfam" id="PF03147">
    <property type="entry name" value="FDX-ACB"/>
    <property type="match status" value="1"/>
</dbReference>
<feature type="domain" description="B5" evidence="14">
    <location>
        <begin position="292"/>
        <end position="368"/>
    </location>
</feature>
<evidence type="ECO:0000259" key="13">
    <source>
        <dbReference type="PROSITE" id="PS51447"/>
    </source>
</evidence>
<dbReference type="PANTHER" id="PTHR10947:SF0">
    <property type="entry name" value="PHENYLALANINE--TRNA LIGASE BETA SUBUNIT"/>
    <property type="match status" value="1"/>
</dbReference>
<dbReference type="KEGG" id="knv:Pan216_03020"/>
<protein>
    <recommendedName>
        <fullName evidence="12">Phenylalanine--tRNA ligase beta subunit</fullName>
        <ecNumber evidence="12">6.1.1.20</ecNumber>
    </recommendedName>
    <alternativeName>
        <fullName evidence="12">Phenylalanyl-tRNA synthetase beta subunit</fullName>
        <shortName evidence="12">PheRS</shortName>
    </alternativeName>
</protein>
<evidence type="ECO:0000256" key="12">
    <source>
        <dbReference type="HAMAP-Rule" id="MF_00283"/>
    </source>
</evidence>
<comment type="subcellular location">
    <subcellularLocation>
        <location evidence="12">Cytoplasm</location>
    </subcellularLocation>
</comment>
<comment type="catalytic activity">
    <reaction evidence="11 12">
        <text>tRNA(Phe) + L-phenylalanine + ATP = L-phenylalanyl-tRNA(Phe) + AMP + diphosphate + H(+)</text>
        <dbReference type="Rhea" id="RHEA:19413"/>
        <dbReference type="Rhea" id="RHEA-COMP:9668"/>
        <dbReference type="Rhea" id="RHEA-COMP:9699"/>
        <dbReference type="ChEBI" id="CHEBI:15378"/>
        <dbReference type="ChEBI" id="CHEBI:30616"/>
        <dbReference type="ChEBI" id="CHEBI:33019"/>
        <dbReference type="ChEBI" id="CHEBI:58095"/>
        <dbReference type="ChEBI" id="CHEBI:78442"/>
        <dbReference type="ChEBI" id="CHEBI:78531"/>
        <dbReference type="ChEBI" id="CHEBI:456215"/>
        <dbReference type="EC" id="6.1.1.20"/>
    </reaction>
</comment>
<dbReference type="PANTHER" id="PTHR10947">
    <property type="entry name" value="PHENYLALANYL-TRNA SYNTHETASE BETA CHAIN AND LEUCINE-RICH REPEAT-CONTAINING PROTEIN 47"/>
    <property type="match status" value="1"/>
</dbReference>
<dbReference type="InterPro" id="IPR041616">
    <property type="entry name" value="PheRS_beta_core"/>
</dbReference>
<dbReference type="SUPFAM" id="SSF56037">
    <property type="entry name" value="PheT/TilS domain"/>
    <property type="match status" value="1"/>
</dbReference>
<dbReference type="AlphaFoldDB" id="A0A518AXN4"/>
<dbReference type="InterPro" id="IPR036690">
    <property type="entry name" value="Fdx_antiC-bd_sf"/>
</dbReference>
<dbReference type="Gene3D" id="3.50.40.10">
    <property type="entry name" value="Phenylalanyl-trna Synthetase, Chain B, domain 3"/>
    <property type="match status" value="1"/>
</dbReference>
<dbReference type="InterPro" id="IPR020825">
    <property type="entry name" value="Phe-tRNA_synthase-like_B3/B4"/>
</dbReference>
<comment type="cofactor">
    <cofactor evidence="12">
        <name>Mg(2+)</name>
        <dbReference type="ChEBI" id="CHEBI:18420"/>
    </cofactor>
    <text evidence="12">Binds 2 magnesium ions per tetramer.</text>
</comment>
<dbReference type="PROSITE" id="PS51447">
    <property type="entry name" value="FDX_ACB"/>
    <property type="match status" value="1"/>
</dbReference>
<comment type="similarity">
    <text evidence="1 12">Belongs to the phenylalanyl-tRNA synthetase beta subunit family. Type 1 subfamily.</text>
</comment>
<evidence type="ECO:0000313" key="15">
    <source>
        <dbReference type="EMBL" id="QDU59474.1"/>
    </source>
</evidence>
<dbReference type="FunFam" id="3.30.56.10:FF:000001">
    <property type="entry name" value="Phenylalanine--tRNA ligase beta subunit"/>
    <property type="match status" value="1"/>
</dbReference>
<dbReference type="GO" id="GO:0004826">
    <property type="term" value="F:phenylalanine-tRNA ligase activity"/>
    <property type="evidence" value="ECO:0007669"/>
    <property type="project" value="UniProtKB-UniRule"/>
</dbReference>
<evidence type="ECO:0000256" key="7">
    <source>
        <dbReference type="ARBA" id="ARBA00022840"/>
    </source>
</evidence>
<dbReference type="InterPro" id="IPR045060">
    <property type="entry name" value="Phe-tRNA-ligase_IIc_bsu"/>
</dbReference>
<dbReference type="SUPFAM" id="SSF55681">
    <property type="entry name" value="Class II aaRS and biotin synthetases"/>
    <property type="match status" value="1"/>
</dbReference>
<dbReference type="SMART" id="SM00896">
    <property type="entry name" value="FDX-ACB"/>
    <property type="match status" value="1"/>
</dbReference>
<evidence type="ECO:0000256" key="6">
    <source>
        <dbReference type="ARBA" id="ARBA00022741"/>
    </source>
</evidence>
<comment type="subunit">
    <text evidence="2 12">Tetramer of two alpha and two beta subunits.</text>
</comment>
<dbReference type="Pfam" id="PF03483">
    <property type="entry name" value="B3_4"/>
    <property type="match status" value="1"/>
</dbReference>
<organism evidence="15 16">
    <name type="scientific">Kolteria novifilia</name>
    <dbReference type="NCBI Taxonomy" id="2527975"/>
    <lineage>
        <taxon>Bacteria</taxon>
        <taxon>Pseudomonadati</taxon>
        <taxon>Planctomycetota</taxon>
        <taxon>Planctomycetia</taxon>
        <taxon>Kolteriales</taxon>
        <taxon>Kolteriaceae</taxon>
        <taxon>Kolteria</taxon>
    </lineage>
</organism>
<dbReference type="SUPFAM" id="SSF54991">
    <property type="entry name" value="Anticodon-binding domain of PheRS"/>
    <property type="match status" value="1"/>
</dbReference>
<dbReference type="GO" id="GO:0009328">
    <property type="term" value="C:phenylalanine-tRNA ligase complex"/>
    <property type="evidence" value="ECO:0007669"/>
    <property type="project" value="TreeGrafter"/>
</dbReference>
<dbReference type="HAMAP" id="MF_00283">
    <property type="entry name" value="Phe_tRNA_synth_beta1"/>
    <property type="match status" value="1"/>
</dbReference>
<dbReference type="InterPro" id="IPR045864">
    <property type="entry name" value="aa-tRNA-synth_II/BPL/LPL"/>
</dbReference>
<evidence type="ECO:0000256" key="3">
    <source>
        <dbReference type="ARBA" id="ARBA00022490"/>
    </source>
</evidence>
<evidence type="ECO:0000256" key="5">
    <source>
        <dbReference type="ARBA" id="ARBA00022723"/>
    </source>
</evidence>
<dbReference type="FunFam" id="3.50.40.10:FF:000001">
    <property type="entry name" value="Phenylalanine--tRNA ligase beta subunit"/>
    <property type="match status" value="1"/>
</dbReference>
<keyword evidence="10 12" id="KW-0030">Aminoacyl-tRNA synthetase</keyword>
<keyword evidence="9 12" id="KW-0648">Protein biosynthesis</keyword>